<dbReference type="Gene3D" id="3.40.50.2300">
    <property type="match status" value="1"/>
</dbReference>
<gene>
    <name evidence="3" type="ORF">AWN90_29675</name>
</gene>
<comment type="caution">
    <text evidence="3">The sequence shown here is derived from an EMBL/GenBank/DDBJ whole genome shotgun (WGS) entry which is preliminary data.</text>
</comment>
<evidence type="ECO:0000313" key="3">
    <source>
        <dbReference type="EMBL" id="KZM72919.1"/>
    </source>
</evidence>
<accession>A0A164M0R1</accession>
<keyword evidence="2" id="KW-0472">Membrane</keyword>
<evidence type="ECO:0000256" key="2">
    <source>
        <dbReference type="SAM" id="Phobius"/>
    </source>
</evidence>
<feature type="region of interest" description="Disordered" evidence="1">
    <location>
        <begin position="465"/>
        <end position="497"/>
    </location>
</feature>
<keyword evidence="2" id="KW-0812">Transmembrane</keyword>
<proteinExistence type="predicted"/>
<dbReference type="AlphaFoldDB" id="A0A164M0R1"/>
<dbReference type="EMBL" id="LWGR01000007">
    <property type="protein sequence ID" value="KZM72919.1"/>
    <property type="molecule type" value="Genomic_DNA"/>
</dbReference>
<keyword evidence="2" id="KW-1133">Transmembrane helix</keyword>
<sequence>MKFRQWLRRIVPDPRRPYPHPWTDWVPLGLVVVLVAALGVGVLERQTTQHLVTCKDGFQISTATWRAGNRCVGLSEGSYDFGVDGIGPVMRLIDRQNRAADKDCPGTPVTVGVLATLTDRFAGARAIPELEGMAVGQRIANGTGCLHPMHLVVGQLGDYFGSGDALAVARELADRGEVVAVAGVGLSFQTTADVIDLLAAHKIPVVSDVVTAEGFDQTGSRADNPGYDGCDPTSTYRTGVGRDYYYRIAFRMFAQIRALGTVIGTRPDFVMVPTGGSDPYTCTALPLLHRQFGADMPEVKFDAGEPSTVTQTAKRVCAVAKDVTVAYLARGRDLSRFLYGLDDAITNGQCAAATVTVVSTSDGDRLRATESDPVLEDLRSKALGSPSFADGRIRLLSSLIAGADRGGPNNPAFDGYQRAFADAGLDPGHATDGWAVNAHDAVTTVSTALRALPQNKTVSRADVNTTISGFSSPDQSVPGAGGPITFDNSGNRTGPGPSVVRVCPVRAGDRKVNVVGVLATPGQPYPECPR</sequence>
<dbReference type="SUPFAM" id="SSF53822">
    <property type="entry name" value="Periplasmic binding protein-like I"/>
    <property type="match status" value="1"/>
</dbReference>
<evidence type="ECO:0000256" key="1">
    <source>
        <dbReference type="SAM" id="MobiDB-lite"/>
    </source>
</evidence>
<reference evidence="3 4" key="1">
    <citation type="submission" date="2016-04" db="EMBL/GenBank/DDBJ databases">
        <authorList>
            <person name="Evans L.H."/>
            <person name="Alamgir A."/>
            <person name="Owens N."/>
            <person name="Weber N.D."/>
            <person name="Virtaneva K."/>
            <person name="Barbian K."/>
            <person name="Babar A."/>
            <person name="Rosenke K."/>
        </authorList>
    </citation>
    <scope>NUCLEOTIDE SEQUENCE [LARGE SCALE GENOMIC DNA]</scope>
    <source>
        <strain evidence="3 4">IFM 0406</strain>
    </source>
</reference>
<dbReference type="RefSeq" id="WP_067589245.1">
    <property type="nucleotide sequence ID" value="NZ_JABMCZ010000004.1"/>
</dbReference>
<keyword evidence="4" id="KW-1185">Reference proteome</keyword>
<feature type="transmembrane region" description="Helical" evidence="2">
    <location>
        <begin position="25"/>
        <end position="43"/>
    </location>
</feature>
<name>A0A164M0R1_9NOCA</name>
<feature type="compositionally biased region" description="Polar residues" evidence="1">
    <location>
        <begin position="465"/>
        <end position="475"/>
    </location>
</feature>
<protein>
    <submittedName>
        <fullName evidence="3">ABC transporter substrate-binding protein</fullName>
    </submittedName>
</protein>
<evidence type="ECO:0000313" key="4">
    <source>
        <dbReference type="Proteomes" id="UP000076512"/>
    </source>
</evidence>
<dbReference type="InterPro" id="IPR028082">
    <property type="entry name" value="Peripla_BP_I"/>
</dbReference>
<organism evidence="3 4">
    <name type="scientific">Nocardia terpenica</name>
    <dbReference type="NCBI Taxonomy" id="455432"/>
    <lineage>
        <taxon>Bacteria</taxon>
        <taxon>Bacillati</taxon>
        <taxon>Actinomycetota</taxon>
        <taxon>Actinomycetes</taxon>
        <taxon>Mycobacteriales</taxon>
        <taxon>Nocardiaceae</taxon>
        <taxon>Nocardia</taxon>
    </lineage>
</organism>
<dbReference type="STRING" id="455432.AWN90_29675"/>
<dbReference type="Proteomes" id="UP000076512">
    <property type="component" value="Unassembled WGS sequence"/>
</dbReference>